<dbReference type="SUPFAM" id="SSF46894">
    <property type="entry name" value="C-terminal effector domain of the bipartite response regulators"/>
    <property type="match status" value="1"/>
</dbReference>
<evidence type="ECO:0000259" key="4">
    <source>
        <dbReference type="PROSITE" id="PS00622"/>
    </source>
</evidence>
<dbReference type="PANTHER" id="PTHR10098">
    <property type="entry name" value="RAPSYN-RELATED"/>
    <property type="match status" value="1"/>
</dbReference>
<keyword evidence="3" id="KW-0472">Membrane</keyword>
<evidence type="ECO:0000256" key="3">
    <source>
        <dbReference type="SAM" id="Phobius"/>
    </source>
</evidence>
<keyword evidence="3" id="KW-1133">Transmembrane helix</keyword>
<keyword evidence="3" id="KW-0812">Transmembrane</keyword>
<dbReference type="Proteomes" id="UP001497416">
    <property type="component" value="Unassembled WGS sequence"/>
</dbReference>
<dbReference type="Gene3D" id="1.25.40.10">
    <property type="entry name" value="Tetratricopeptide repeat domain"/>
    <property type="match status" value="1"/>
</dbReference>
<feature type="domain" description="HTH luxR-type" evidence="4">
    <location>
        <begin position="498"/>
        <end position="525"/>
    </location>
</feature>
<accession>A0ABM9P681</accession>
<feature type="coiled-coil region" evidence="2">
    <location>
        <begin position="415"/>
        <end position="442"/>
    </location>
</feature>
<feature type="transmembrane region" description="Helical" evidence="3">
    <location>
        <begin position="370"/>
        <end position="393"/>
    </location>
</feature>
<name>A0ABM9P681_9FLAO</name>
<protein>
    <submittedName>
        <fullName evidence="5">Tetratricopeptide repeat protein</fullName>
    </submittedName>
</protein>
<keyword evidence="2" id="KW-0175">Coiled coil</keyword>
<organism evidence="5 6">
    <name type="scientific">Tenacibaculum platacis</name>
    <dbReference type="NCBI Taxonomy" id="3137852"/>
    <lineage>
        <taxon>Bacteria</taxon>
        <taxon>Pseudomonadati</taxon>
        <taxon>Bacteroidota</taxon>
        <taxon>Flavobacteriia</taxon>
        <taxon>Flavobacteriales</taxon>
        <taxon>Flavobacteriaceae</taxon>
        <taxon>Tenacibaculum</taxon>
    </lineage>
</organism>
<keyword evidence="6" id="KW-1185">Reference proteome</keyword>
<dbReference type="InterPro" id="IPR011990">
    <property type="entry name" value="TPR-like_helical_dom_sf"/>
</dbReference>
<dbReference type="PROSITE" id="PS00622">
    <property type="entry name" value="HTH_LUXR_1"/>
    <property type="match status" value="1"/>
</dbReference>
<keyword evidence="1" id="KW-0802">TPR repeat</keyword>
<reference evidence="5 6" key="1">
    <citation type="submission" date="2024-05" db="EMBL/GenBank/DDBJ databases">
        <authorList>
            <person name="Duchaud E."/>
        </authorList>
    </citation>
    <scope>NUCLEOTIDE SEQUENCE [LARGE SCALE GENOMIC DNA]</scope>
    <source>
        <strain evidence="5">Ena-SAMPLE-TAB-13-05-2024-13:56:06:370-140302</strain>
    </source>
</reference>
<dbReference type="InterPro" id="IPR016032">
    <property type="entry name" value="Sig_transdc_resp-reg_C-effctor"/>
</dbReference>
<dbReference type="RefSeq" id="WP_348713731.1">
    <property type="nucleotide sequence ID" value="NZ_CAXIXY010000008.1"/>
</dbReference>
<dbReference type="EMBL" id="CAXIXY010000008">
    <property type="protein sequence ID" value="CAL2093933.1"/>
    <property type="molecule type" value="Genomic_DNA"/>
</dbReference>
<dbReference type="PROSITE" id="PS50005">
    <property type="entry name" value="TPR"/>
    <property type="match status" value="2"/>
</dbReference>
<sequence length="545" mass="64252">MNTKFIFIFYTFSLLIQPCFSQTMSRDSIVDKFEKDISNAVNDSARIQSYISLGNYFLTTSFYEAEKTYNLAIEELKNSKEILSIHKANVFGQLGVIYKRKGDYAKAMEYYLKSKQYYEELEDSSNVANLMHNIAMIYRSQKEYKKAIKNFKNVIEIKRKLGDKVGEGIAYNMLGVVYRKNKQLDSAEISYNRAKTLFIQEKSERNLPRVDSNLAALYHYQKNYKKSIELHLVNIEYYSKINKLTSLFSSHYNISKTYSVIQQYNKANFHIDEAIQIAKKLNLKDKLSRAYLRKSVFQSDLGYFKTALEYYKKHKKYSDSVYNVSVVKKLQELELKYKFNKQKQADSLRFVAEKNQLELIKEKEESKKQVYFLLFIVAVLLSILGSILLRIYFKKKNELIIERFEKKEIALKQYTQSLLTKIEEQELELVQKNQERDENSLNKKLHNSIANKILTKEDWYNFKEKFNQVYPLFFKKIKDSGVQLTNSEERLVSLEKLGLDNNQIAKVLGISLDSVFVNRYRLRKKINAPKEVSIIDFLESKKAYN</sequence>
<comment type="caution">
    <text evidence="5">The sequence shown here is derived from an EMBL/GenBank/DDBJ whole genome shotgun (WGS) entry which is preliminary data.</text>
</comment>
<dbReference type="Pfam" id="PF13181">
    <property type="entry name" value="TPR_8"/>
    <property type="match status" value="1"/>
</dbReference>
<dbReference type="Pfam" id="PF13424">
    <property type="entry name" value="TPR_12"/>
    <property type="match status" value="1"/>
</dbReference>
<gene>
    <name evidence="5" type="ORF">T190607A01A_60045</name>
</gene>
<dbReference type="InterPro" id="IPR000792">
    <property type="entry name" value="Tscrpt_reg_LuxR_C"/>
</dbReference>
<feature type="repeat" description="TPR" evidence="1">
    <location>
        <begin position="128"/>
        <end position="161"/>
    </location>
</feature>
<evidence type="ECO:0000256" key="1">
    <source>
        <dbReference type="PROSITE-ProRule" id="PRU00339"/>
    </source>
</evidence>
<dbReference type="SMART" id="SM00028">
    <property type="entry name" value="TPR"/>
    <property type="match status" value="6"/>
</dbReference>
<feature type="repeat" description="TPR" evidence="1">
    <location>
        <begin position="88"/>
        <end position="121"/>
    </location>
</feature>
<dbReference type="SUPFAM" id="SSF48452">
    <property type="entry name" value="TPR-like"/>
    <property type="match status" value="2"/>
</dbReference>
<evidence type="ECO:0000256" key="2">
    <source>
        <dbReference type="SAM" id="Coils"/>
    </source>
</evidence>
<evidence type="ECO:0000313" key="5">
    <source>
        <dbReference type="EMBL" id="CAL2093933.1"/>
    </source>
</evidence>
<evidence type="ECO:0000313" key="6">
    <source>
        <dbReference type="Proteomes" id="UP001497416"/>
    </source>
</evidence>
<dbReference type="InterPro" id="IPR019734">
    <property type="entry name" value="TPR_rpt"/>
</dbReference>
<proteinExistence type="predicted"/>